<proteinExistence type="inferred from homology"/>
<keyword evidence="1 6" id="KW-0645">Protease</keyword>
<comment type="caution">
    <text evidence="9">The sequence shown here is derived from an EMBL/GenBank/DDBJ whole genome shotgun (WGS) entry which is preliminary data.</text>
</comment>
<dbReference type="Gene3D" id="1.20.140.70">
    <property type="entry name" value="Oligopeptidase f, N-terminal domain"/>
    <property type="match status" value="1"/>
</dbReference>
<evidence type="ECO:0000313" key="9">
    <source>
        <dbReference type="EMBL" id="GGL84196.1"/>
    </source>
</evidence>
<accession>A0A917SIJ9</accession>
<feature type="domain" description="Oligopeptidase F N-terminal" evidence="8">
    <location>
        <begin position="128"/>
        <end position="196"/>
    </location>
</feature>
<dbReference type="InterPro" id="IPR013647">
    <property type="entry name" value="OligopepF_N_dom"/>
</dbReference>
<comment type="similarity">
    <text evidence="6">Belongs to the peptidase M3 family.</text>
</comment>
<dbReference type="Proteomes" id="UP000649829">
    <property type="component" value="Unassembled WGS sequence"/>
</dbReference>
<evidence type="ECO:0000256" key="3">
    <source>
        <dbReference type="ARBA" id="ARBA00022801"/>
    </source>
</evidence>
<dbReference type="Pfam" id="PF08439">
    <property type="entry name" value="Peptidase_M3_N"/>
    <property type="match status" value="1"/>
</dbReference>
<dbReference type="GO" id="GO:0004222">
    <property type="term" value="F:metalloendopeptidase activity"/>
    <property type="evidence" value="ECO:0007669"/>
    <property type="project" value="InterPro"/>
</dbReference>
<dbReference type="EMBL" id="BMLF01000001">
    <property type="protein sequence ID" value="GGL84196.1"/>
    <property type="molecule type" value="Genomic_DNA"/>
</dbReference>
<reference evidence="9" key="1">
    <citation type="journal article" date="2014" name="Int. J. Syst. Evol. Microbiol.">
        <title>Complete genome sequence of Corynebacterium casei LMG S-19264T (=DSM 44701T), isolated from a smear-ripened cheese.</title>
        <authorList>
            <consortium name="US DOE Joint Genome Institute (JGI-PGF)"/>
            <person name="Walter F."/>
            <person name="Albersmeier A."/>
            <person name="Kalinowski J."/>
            <person name="Ruckert C."/>
        </authorList>
    </citation>
    <scope>NUCLEOTIDE SEQUENCE</scope>
    <source>
        <strain evidence="9">CGMCC 1.6293</strain>
    </source>
</reference>
<dbReference type="RefSeq" id="WP_028285227.1">
    <property type="nucleotide sequence ID" value="NZ_BMLF01000001.1"/>
</dbReference>
<evidence type="ECO:0000256" key="6">
    <source>
        <dbReference type="RuleBase" id="RU003435"/>
    </source>
</evidence>
<evidence type="ECO:0000259" key="7">
    <source>
        <dbReference type="Pfam" id="PF01432"/>
    </source>
</evidence>
<dbReference type="Gene3D" id="1.10.1370.20">
    <property type="entry name" value="Oligoendopeptidase f, C-terminal domain"/>
    <property type="match status" value="1"/>
</dbReference>
<evidence type="ECO:0000256" key="1">
    <source>
        <dbReference type="ARBA" id="ARBA00022670"/>
    </source>
</evidence>
<evidence type="ECO:0000259" key="8">
    <source>
        <dbReference type="Pfam" id="PF08439"/>
    </source>
</evidence>
<keyword evidence="2 6" id="KW-0479">Metal-binding</keyword>
<dbReference type="InterPro" id="IPR042088">
    <property type="entry name" value="OligoPept_F_C"/>
</dbReference>
<dbReference type="PANTHER" id="PTHR11804">
    <property type="entry name" value="PROTEASE M3 THIMET OLIGOPEPTIDASE-RELATED"/>
    <property type="match status" value="1"/>
</dbReference>
<evidence type="ECO:0000256" key="5">
    <source>
        <dbReference type="ARBA" id="ARBA00023049"/>
    </source>
</evidence>
<dbReference type="AlphaFoldDB" id="A0A917SIJ9"/>
<gene>
    <name evidence="9" type="primary">pepF</name>
    <name evidence="9" type="ORF">GCM10011534_02630</name>
</gene>
<dbReference type="PANTHER" id="PTHR11804:SF5">
    <property type="entry name" value="OLIGOENDOPEPTIDASE F"/>
    <property type="match status" value="1"/>
</dbReference>
<organism evidence="9 10">
    <name type="scientific">Pseudooceanicola nanhaiensis</name>
    <dbReference type="NCBI Taxonomy" id="375761"/>
    <lineage>
        <taxon>Bacteria</taxon>
        <taxon>Pseudomonadati</taxon>
        <taxon>Pseudomonadota</taxon>
        <taxon>Alphaproteobacteria</taxon>
        <taxon>Rhodobacterales</taxon>
        <taxon>Paracoccaceae</taxon>
        <taxon>Pseudooceanicola</taxon>
    </lineage>
</organism>
<dbReference type="NCBIfam" id="TIGR02290">
    <property type="entry name" value="M3_fam_3"/>
    <property type="match status" value="1"/>
</dbReference>
<dbReference type="InterPro" id="IPR011977">
    <property type="entry name" value="Pept_M3B_clade3"/>
</dbReference>
<reference evidence="9" key="2">
    <citation type="submission" date="2020-09" db="EMBL/GenBank/DDBJ databases">
        <authorList>
            <person name="Sun Q."/>
            <person name="Zhou Y."/>
        </authorList>
    </citation>
    <scope>NUCLEOTIDE SEQUENCE</scope>
    <source>
        <strain evidence="9">CGMCC 1.6293</strain>
    </source>
</reference>
<dbReference type="SUPFAM" id="SSF55486">
    <property type="entry name" value="Metalloproteases ('zincins'), catalytic domain"/>
    <property type="match status" value="1"/>
</dbReference>
<evidence type="ECO:0000256" key="4">
    <source>
        <dbReference type="ARBA" id="ARBA00022833"/>
    </source>
</evidence>
<dbReference type="InterPro" id="IPR001567">
    <property type="entry name" value="Pept_M3A_M3B_dom"/>
</dbReference>
<dbReference type="GO" id="GO:0006518">
    <property type="term" value="P:peptide metabolic process"/>
    <property type="evidence" value="ECO:0007669"/>
    <property type="project" value="TreeGrafter"/>
</dbReference>
<dbReference type="InterPro" id="IPR045090">
    <property type="entry name" value="Pept_M3A_M3B"/>
</dbReference>
<feature type="domain" description="Peptidase M3A/M3B catalytic" evidence="7">
    <location>
        <begin position="212"/>
        <end position="591"/>
    </location>
</feature>
<dbReference type="Pfam" id="PF01432">
    <property type="entry name" value="Peptidase_M3"/>
    <property type="match status" value="1"/>
</dbReference>
<dbReference type="GO" id="GO:0006508">
    <property type="term" value="P:proteolysis"/>
    <property type="evidence" value="ECO:0007669"/>
    <property type="project" value="UniProtKB-KW"/>
</dbReference>
<comment type="cofactor">
    <cofactor evidence="6">
        <name>Zn(2+)</name>
        <dbReference type="ChEBI" id="CHEBI:29105"/>
    </cofactor>
    <text evidence="6">Binds 1 zinc ion.</text>
</comment>
<protein>
    <submittedName>
        <fullName evidence="9">Oligoendopeptidase F</fullName>
    </submittedName>
</protein>
<evidence type="ECO:0000313" key="10">
    <source>
        <dbReference type="Proteomes" id="UP000649829"/>
    </source>
</evidence>
<dbReference type="GO" id="GO:0046872">
    <property type="term" value="F:metal ion binding"/>
    <property type="evidence" value="ECO:0007669"/>
    <property type="project" value="UniProtKB-UniRule"/>
</dbReference>
<keyword evidence="5 6" id="KW-0482">Metalloprotease</keyword>
<keyword evidence="4 6" id="KW-0862">Zinc</keyword>
<keyword evidence="10" id="KW-1185">Reference proteome</keyword>
<evidence type="ECO:0000256" key="2">
    <source>
        <dbReference type="ARBA" id="ARBA00022723"/>
    </source>
</evidence>
<keyword evidence="3 6" id="KW-0378">Hydrolase</keyword>
<dbReference type="CDD" id="cd09610">
    <property type="entry name" value="M3B_PepF"/>
    <property type="match status" value="1"/>
</dbReference>
<sequence>MLTLPFPLRDANASSGGKNLGDLPEWDLSDLYTAPDAAEVKRDLDWLEEACRSFAADYEGKLDTLDAPAFLDCVKRNERIQSVAGRIMSYAGLRYYQLTTDAGRAKFMSDMQDRITTFTTPLVFFTLELNRLPDNHLDTLFAENPDLARYKPVFDRIRAMKPYQLSDELEKFLHDLGVVGDAWEKLFDETIAGLTFHVNGEELNIEGTLNLLTEQDRDLREAAARELAAVFAENIRTFARVHNTQAKEKEVIDRWRGMPSAQTARHLSNHVEPEVVEALRNAVVDAYPKLSHRYYELKRKWLGLDRMQVWDRNAPLPAQETRTVNWTEARETVMNAYGAFDPRMAEIATPFFDKGWIDAGVKPGKAPGAFAHPTVTDVHPYVMLNYLGKPRDVMTLAHELGHGVHQVLAADQGEMLSSTPLTLAETASVFGEMLTFRRLLDNARDDAEKKTLLAGKVEDMINTVVRQIAFYDFECKLHEARRGGELTPDDINALWMSVQAESLGPAFDFMEGYETFWAYIPHFIHSPFYVYAYAFGDGLVNALYAVYRESPEGFQDKYFEMLKAGGSKHHKELLAPFGLDASDPAFWDKGLSMISDMIDELEAMEG</sequence>
<name>A0A917SIJ9_9RHOB</name>